<feature type="non-terminal residue" evidence="2">
    <location>
        <position position="186"/>
    </location>
</feature>
<evidence type="ECO:0000313" key="3">
    <source>
        <dbReference type="Proteomes" id="UP000008063"/>
    </source>
</evidence>
<evidence type="ECO:0000313" key="2">
    <source>
        <dbReference type="EMBL" id="EGN92638.1"/>
    </source>
</evidence>
<dbReference type="InterPro" id="IPR012965">
    <property type="entry name" value="Msb1/Mug8_dom"/>
</dbReference>
<organism evidence="3">
    <name type="scientific">Serpula lacrymans var. lacrymans (strain S7.3)</name>
    <name type="common">Dry rot fungus</name>
    <dbReference type="NCBI Taxonomy" id="936435"/>
    <lineage>
        <taxon>Eukaryota</taxon>
        <taxon>Fungi</taxon>
        <taxon>Dikarya</taxon>
        <taxon>Basidiomycota</taxon>
        <taxon>Agaricomycotina</taxon>
        <taxon>Agaricomycetes</taxon>
        <taxon>Agaricomycetidae</taxon>
        <taxon>Boletales</taxon>
        <taxon>Coniophorineae</taxon>
        <taxon>Serpulaceae</taxon>
        <taxon>Serpula</taxon>
    </lineage>
</organism>
<dbReference type="EMBL" id="GL945501">
    <property type="protein sequence ID" value="EGN92638.1"/>
    <property type="molecule type" value="Genomic_DNA"/>
</dbReference>
<proteinExistence type="predicted"/>
<dbReference type="Proteomes" id="UP000008063">
    <property type="component" value="Unassembled WGS sequence"/>
</dbReference>
<accession>F8QGG0</accession>
<dbReference type="InterPro" id="IPR037508">
    <property type="entry name" value="Msb1/Mug8"/>
</dbReference>
<dbReference type="PANTHER" id="PTHR28093:SF1">
    <property type="entry name" value="MORPHOGENESIS-RELATED PROTEIN MSB1"/>
    <property type="match status" value="1"/>
</dbReference>
<dbReference type="AlphaFoldDB" id="F8QGG0"/>
<evidence type="ECO:0000259" key="1">
    <source>
        <dbReference type="Pfam" id="PF08101"/>
    </source>
</evidence>
<name>F8QGG0_SERL3</name>
<dbReference type="PANTHER" id="PTHR28093">
    <property type="entry name" value="MORPHOGENESIS-RELATED PROTEIN MSB1"/>
    <property type="match status" value="1"/>
</dbReference>
<sequence length="186" mass="21162">RDSSYPPTAFSDILLPQLPAAHVELLVAVLEVISSLAAHAEANSISGSKLTKFLGLWMLTVTRFEDTDDWAQFYQRWERAARIFEHLFLARVRQETINHRLPTRLQELVRQYPYLVGSPSTDDGLLSRPRFSTRQYDALFVRVDTGLSDSAKKPKQHPVRLILDAFKAGAESSTGEHVDLWTKIKK</sequence>
<feature type="non-terminal residue" evidence="2">
    <location>
        <position position="1"/>
    </location>
</feature>
<dbReference type="STRING" id="936435.F8QGG0"/>
<dbReference type="OMA" id="YERWEKA"/>
<dbReference type="InParanoid" id="F8QGG0"/>
<protein>
    <recommendedName>
        <fullName evidence="1">Meiotically up-regulated protein Msb1/Mug8 domain-containing protein</fullName>
    </recommendedName>
</protein>
<keyword evidence="3" id="KW-1185">Reference proteome</keyword>
<gene>
    <name evidence="2" type="ORF">SERLA73DRAFT_15219</name>
</gene>
<dbReference type="Pfam" id="PF08101">
    <property type="entry name" value="Msb1-Mug8_dom"/>
    <property type="match status" value="1"/>
</dbReference>
<dbReference type="HOGENOM" id="CLU_126336_0_0_1"/>
<dbReference type="OrthoDB" id="3362494at2759"/>
<feature type="domain" description="Meiotically up-regulated protein Msb1/Mug8" evidence="1">
    <location>
        <begin position="2"/>
        <end position="114"/>
    </location>
</feature>
<reference evidence="3" key="1">
    <citation type="journal article" date="2011" name="Science">
        <title>The plant cell wall-decomposing machinery underlies the functional diversity of forest fungi.</title>
        <authorList>
            <person name="Eastwood D.C."/>
            <person name="Floudas D."/>
            <person name="Binder M."/>
            <person name="Majcherczyk A."/>
            <person name="Schneider P."/>
            <person name="Aerts A."/>
            <person name="Asiegbu F.O."/>
            <person name="Baker S.E."/>
            <person name="Barry K."/>
            <person name="Bendiksby M."/>
            <person name="Blumentritt M."/>
            <person name="Coutinho P.M."/>
            <person name="Cullen D."/>
            <person name="de Vries R.P."/>
            <person name="Gathman A."/>
            <person name="Goodell B."/>
            <person name="Henrissat B."/>
            <person name="Ihrmark K."/>
            <person name="Kauserud H."/>
            <person name="Kohler A."/>
            <person name="LaButti K."/>
            <person name="Lapidus A."/>
            <person name="Lavin J.L."/>
            <person name="Lee Y.-H."/>
            <person name="Lindquist E."/>
            <person name="Lilly W."/>
            <person name="Lucas S."/>
            <person name="Morin E."/>
            <person name="Murat C."/>
            <person name="Oguiza J.A."/>
            <person name="Park J."/>
            <person name="Pisabarro A.G."/>
            <person name="Riley R."/>
            <person name="Rosling A."/>
            <person name="Salamov A."/>
            <person name="Schmidt O."/>
            <person name="Schmutz J."/>
            <person name="Skrede I."/>
            <person name="Stenlid J."/>
            <person name="Wiebenga A."/>
            <person name="Xie X."/>
            <person name="Kuees U."/>
            <person name="Hibbett D.S."/>
            <person name="Hoffmeister D."/>
            <person name="Hoegberg N."/>
            <person name="Martin F."/>
            <person name="Grigoriev I.V."/>
            <person name="Watkinson S.C."/>
        </authorList>
    </citation>
    <scope>NUCLEOTIDE SEQUENCE [LARGE SCALE GENOMIC DNA]</scope>
    <source>
        <strain evidence="3">strain S7.3</strain>
    </source>
</reference>